<evidence type="ECO:0000313" key="1">
    <source>
        <dbReference type="EMBL" id="CAB4188143.1"/>
    </source>
</evidence>
<reference evidence="1" key="1">
    <citation type="submission" date="2020-05" db="EMBL/GenBank/DDBJ databases">
        <authorList>
            <person name="Chiriac C."/>
            <person name="Salcher M."/>
            <person name="Ghai R."/>
            <person name="Kavagutti S V."/>
        </authorList>
    </citation>
    <scope>NUCLEOTIDE SEQUENCE</scope>
</reference>
<name>A0A6J5QUC6_9CAUD</name>
<dbReference type="EMBL" id="LR797120">
    <property type="protein sequence ID" value="CAB4188143.1"/>
    <property type="molecule type" value="Genomic_DNA"/>
</dbReference>
<gene>
    <name evidence="1" type="ORF">UFOVP1165_36</name>
</gene>
<accession>A0A6J5QUC6</accession>
<proteinExistence type="predicted"/>
<protein>
    <submittedName>
        <fullName evidence="1">Uncharacterized protein</fullName>
    </submittedName>
</protein>
<organism evidence="1">
    <name type="scientific">uncultured Caudovirales phage</name>
    <dbReference type="NCBI Taxonomy" id="2100421"/>
    <lineage>
        <taxon>Viruses</taxon>
        <taxon>Duplodnaviria</taxon>
        <taxon>Heunggongvirae</taxon>
        <taxon>Uroviricota</taxon>
        <taxon>Caudoviricetes</taxon>
        <taxon>Peduoviridae</taxon>
        <taxon>Maltschvirus</taxon>
        <taxon>Maltschvirus maltsch</taxon>
    </lineage>
</organism>
<sequence>MKYHPELAKEVVRLTGGRYEANDVHNILLALESTDEQKALRANDARYQWLRDPANYPRNGYRSGEALKTLEALDQAIDKARES</sequence>